<dbReference type="InterPro" id="IPR031481">
    <property type="entry name" value="Glyco_tran_10_N"/>
</dbReference>
<evidence type="ECO:0000313" key="16">
    <source>
        <dbReference type="Proteomes" id="UP001347796"/>
    </source>
</evidence>
<dbReference type="GO" id="GO:0008417">
    <property type="term" value="F:fucosyltransferase activity"/>
    <property type="evidence" value="ECO:0007669"/>
    <property type="project" value="InterPro"/>
</dbReference>
<dbReference type="InterPro" id="IPR038577">
    <property type="entry name" value="GT10-like_C_sf"/>
</dbReference>
<accession>A0AAN8JGM3</accession>
<keyword evidence="6 12" id="KW-0812">Transmembrane</keyword>
<dbReference type="Pfam" id="PF17039">
    <property type="entry name" value="Glyco_tran_10_N"/>
    <property type="match status" value="1"/>
</dbReference>
<keyword evidence="8 12" id="KW-1133">Transmembrane helix</keyword>
<evidence type="ECO:0000256" key="8">
    <source>
        <dbReference type="ARBA" id="ARBA00022989"/>
    </source>
</evidence>
<dbReference type="FunFam" id="3.40.50.11660:FF:000002">
    <property type="entry name" value="Alpha-(1,3)-fucosyltransferase"/>
    <property type="match status" value="1"/>
</dbReference>
<dbReference type="EC" id="2.4.1.-" evidence="12"/>
<dbReference type="SUPFAM" id="SSF53756">
    <property type="entry name" value="UDP-Glycosyltransferase/glycogen phosphorylase"/>
    <property type="match status" value="1"/>
</dbReference>
<dbReference type="InterPro" id="IPR001503">
    <property type="entry name" value="Glyco_trans_10"/>
</dbReference>
<comment type="pathway">
    <text evidence="2">Protein modification; protein glycosylation.</text>
</comment>
<dbReference type="Pfam" id="PF00852">
    <property type="entry name" value="Glyco_transf_10"/>
    <property type="match status" value="1"/>
</dbReference>
<keyword evidence="5 12" id="KW-0808">Transferase</keyword>
<keyword evidence="11" id="KW-0325">Glycoprotein</keyword>
<feature type="transmembrane region" description="Helical" evidence="12">
    <location>
        <begin position="12"/>
        <end position="30"/>
    </location>
</feature>
<name>A0AAN8JGM3_PATCE</name>
<keyword evidence="16" id="KW-1185">Reference proteome</keyword>
<organism evidence="15 16">
    <name type="scientific">Patella caerulea</name>
    <name type="common">Rayed Mediterranean limpet</name>
    <dbReference type="NCBI Taxonomy" id="87958"/>
    <lineage>
        <taxon>Eukaryota</taxon>
        <taxon>Metazoa</taxon>
        <taxon>Spiralia</taxon>
        <taxon>Lophotrochozoa</taxon>
        <taxon>Mollusca</taxon>
        <taxon>Gastropoda</taxon>
        <taxon>Patellogastropoda</taxon>
        <taxon>Patelloidea</taxon>
        <taxon>Patellidae</taxon>
        <taxon>Patella</taxon>
    </lineage>
</organism>
<keyword evidence="4 12" id="KW-0328">Glycosyltransferase</keyword>
<feature type="domain" description="Fucosyltransferase C-terminal" evidence="13">
    <location>
        <begin position="196"/>
        <end position="386"/>
    </location>
</feature>
<gene>
    <name evidence="15" type="ORF">SNE40_012746</name>
</gene>
<dbReference type="AlphaFoldDB" id="A0AAN8JGM3"/>
<dbReference type="InterPro" id="IPR055270">
    <property type="entry name" value="Glyco_tran_10_C"/>
</dbReference>
<dbReference type="Gene3D" id="3.40.50.11660">
    <property type="entry name" value="Glycosyl transferase family 10, C-terminal domain"/>
    <property type="match status" value="1"/>
</dbReference>
<evidence type="ECO:0000256" key="11">
    <source>
        <dbReference type="ARBA" id="ARBA00023180"/>
    </source>
</evidence>
<dbReference type="EMBL" id="JAZGQO010000009">
    <property type="protein sequence ID" value="KAK6177871.1"/>
    <property type="molecule type" value="Genomic_DNA"/>
</dbReference>
<evidence type="ECO:0000313" key="15">
    <source>
        <dbReference type="EMBL" id="KAK6177871.1"/>
    </source>
</evidence>
<evidence type="ECO:0000256" key="6">
    <source>
        <dbReference type="ARBA" id="ARBA00022692"/>
    </source>
</evidence>
<evidence type="ECO:0000256" key="3">
    <source>
        <dbReference type="ARBA" id="ARBA00008919"/>
    </source>
</evidence>
<dbReference type="GO" id="GO:0000139">
    <property type="term" value="C:Golgi membrane"/>
    <property type="evidence" value="ECO:0007669"/>
    <property type="project" value="UniProtKB-SubCell"/>
</dbReference>
<evidence type="ECO:0000256" key="9">
    <source>
        <dbReference type="ARBA" id="ARBA00023034"/>
    </source>
</evidence>
<keyword evidence="7" id="KW-0735">Signal-anchor</keyword>
<evidence type="ECO:0000256" key="1">
    <source>
        <dbReference type="ARBA" id="ARBA00004323"/>
    </source>
</evidence>
<comment type="subcellular location">
    <subcellularLocation>
        <location evidence="1">Golgi apparatus membrane</location>
        <topology evidence="1">Single-pass type II membrane protein</topology>
    </subcellularLocation>
    <subcellularLocation>
        <location evidence="12">Golgi apparatus</location>
        <location evidence="12">Golgi stack membrane</location>
        <topology evidence="12">Single-pass type II membrane protein</topology>
    </subcellularLocation>
</comment>
<protein>
    <recommendedName>
        <fullName evidence="12">Fucosyltransferase</fullName>
        <ecNumber evidence="12">2.4.1.-</ecNumber>
    </recommendedName>
</protein>
<dbReference type="PANTHER" id="PTHR48438">
    <property type="entry name" value="ALPHA-(1,3)-FUCOSYLTRANSFERASE C-RELATED"/>
    <property type="match status" value="1"/>
</dbReference>
<evidence type="ECO:0000256" key="12">
    <source>
        <dbReference type="RuleBase" id="RU003832"/>
    </source>
</evidence>
<evidence type="ECO:0000256" key="5">
    <source>
        <dbReference type="ARBA" id="ARBA00022679"/>
    </source>
</evidence>
<evidence type="ECO:0000259" key="14">
    <source>
        <dbReference type="Pfam" id="PF17039"/>
    </source>
</evidence>
<feature type="domain" description="Fucosyltransferase N-terminal" evidence="14">
    <location>
        <begin position="68"/>
        <end position="176"/>
    </location>
</feature>
<reference evidence="15 16" key="1">
    <citation type="submission" date="2024-01" db="EMBL/GenBank/DDBJ databases">
        <title>The genome of the rayed Mediterranean limpet Patella caerulea (Linnaeus, 1758).</title>
        <authorList>
            <person name="Anh-Thu Weber A."/>
            <person name="Halstead-Nussloch G."/>
        </authorList>
    </citation>
    <scope>NUCLEOTIDE SEQUENCE [LARGE SCALE GENOMIC DNA]</scope>
    <source>
        <strain evidence="15">AATW-2023a</strain>
        <tissue evidence="15">Whole specimen</tissue>
    </source>
</reference>
<evidence type="ECO:0000256" key="2">
    <source>
        <dbReference type="ARBA" id="ARBA00004922"/>
    </source>
</evidence>
<dbReference type="PANTHER" id="PTHR48438:SF1">
    <property type="entry name" value="ALPHA-(1,3)-FUCOSYLTRANSFERASE C-RELATED"/>
    <property type="match status" value="1"/>
</dbReference>
<evidence type="ECO:0000256" key="4">
    <source>
        <dbReference type="ARBA" id="ARBA00022676"/>
    </source>
</evidence>
<dbReference type="Proteomes" id="UP001347796">
    <property type="component" value="Unassembled WGS sequence"/>
</dbReference>
<comment type="similarity">
    <text evidence="3 12">Belongs to the glycosyltransferase 10 family.</text>
</comment>
<keyword evidence="10 12" id="KW-0472">Membrane</keyword>
<keyword evidence="9 12" id="KW-0333">Golgi apparatus</keyword>
<sequence>MGTRQWKSKRFLKFIGLIIFLPVYIYLVYIKPADMRVKLIQEKGVLHTYINNKLQPNLDITHNFTDTEIILWHVPPRYVNDTPNLQPLKGCPDKCLLTTNTVYMSKSAAVLFNAQIMKYWNPPKRHKTDQVWILHDTEPLTGSWTVENAFRKSLWQSLFNWTMFYRSDSDIIAPYGVVRKKTLSEFYHRDLNLLIKNKTKNIAWMVSNCFVDSKRWEFVNILQKYIKVDIYGECGIFWPRNKDVEFMNMVNSTYKFYLSFESAFCEDYITEKFFYHFNSDYILVARGGANYTKYIPAGTFIDTRDFKTIKDLADHLHYLSINHEAYMKILKHKDRYLSLYEVLPTVINNEVVFVHHQYEAPAMCEVCHRVHNLPNYSKTIDRIDLWFDKKLCFPPNDLIAV</sequence>
<evidence type="ECO:0000259" key="13">
    <source>
        <dbReference type="Pfam" id="PF00852"/>
    </source>
</evidence>
<comment type="caution">
    <text evidence="15">The sequence shown here is derived from an EMBL/GenBank/DDBJ whole genome shotgun (WGS) entry which is preliminary data.</text>
</comment>
<dbReference type="GO" id="GO:0032580">
    <property type="term" value="C:Golgi cisterna membrane"/>
    <property type="evidence" value="ECO:0007669"/>
    <property type="project" value="UniProtKB-SubCell"/>
</dbReference>
<evidence type="ECO:0000256" key="7">
    <source>
        <dbReference type="ARBA" id="ARBA00022968"/>
    </source>
</evidence>
<proteinExistence type="inferred from homology"/>
<evidence type="ECO:0000256" key="10">
    <source>
        <dbReference type="ARBA" id="ARBA00023136"/>
    </source>
</evidence>